<comment type="caution">
    <text evidence="2">The sequence shown here is derived from an EMBL/GenBank/DDBJ whole genome shotgun (WGS) entry which is preliminary data.</text>
</comment>
<sequence>MTTNEFYDVFMPIVEYYKADLSPAVIALYFEDLMDYEASELAAALKLVRQTRKYPTMPTSAEILEALNGDESAKAQKALDELVYAIGRYGPYRSVCFKDGAIMSVVRARGGWVKVCNLEGQDWENFKKWDFAKLYKIYTKTPQICPDYLIGESEANNGFNGVGGNEPVYFIGGANDGKFMGVAKFKALAEQKSPIKAILTGVIKRIGA</sequence>
<dbReference type="Proteomes" id="UP000195967">
    <property type="component" value="Unassembled WGS sequence"/>
</dbReference>
<proteinExistence type="predicted"/>
<accession>A0A1Y5MTR0</accession>
<evidence type="ECO:0000313" key="2">
    <source>
        <dbReference type="EMBL" id="OUT10623.1"/>
    </source>
</evidence>
<evidence type="ECO:0000259" key="1">
    <source>
        <dbReference type="Pfam" id="PF20081"/>
    </source>
</evidence>
<dbReference type="AlphaFoldDB" id="A0A1Y5MTR0"/>
<name>A0A1Y5MTR0_9BACT</name>
<protein>
    <recommendedName>
        <fullName evidence="1">DUF6475 domain-containing protein</fullName>
    </recommendedName>
</protein>
<evidence type="ECO:0000313" key="3">
    <source>
        <dbReference type="Proteomes" id="UP000195967"/>
    </source>
</evidence>
<reference evidence="2 3" key="1">
    <citation type="submission" date="2017-04" db="EMBL/GenBank/DDBJ databases">
        <title>Complete genome of Campylobacter concisus ATCC 33237T and draft genomes for an additional eight well characterized C. concisus strains.</title>
        <authorList>
            <person name="Cornelius A.J."/>
            <person name="Miller W.G."/>
            <person name="Lastovica A.J."/>
            <person name="On S.L."/>
            <person name="French N.P."/>
            <person name="Vandenberg O."/>
            <person name="Biggs P.J."/>
        </authorList>
    </citation>
    <scope>NUCLEOTIDE SEQUENCE [LARGE SCALE GENOMIC DNA]</scope>
    <source>
        <strain evidence="2 3">Lasto28.99</strain>
    </source>
</reference>
<dbReference type="RefSeq" id="WP_087585362.1">
    <property type="nucleotide sequence ID" value="NZ_CABMKR010000016.1"/>
</dbReference>
<dbReference type="EMBL" id="NDYO01000016">
    <property type="protein sequence ID" value="OUT10623.1"/>
    <property type="molecule type" value="Genomic_DNA"/>
</dbReference>
<organism evidence="2 3">
    <name type="scientific">Campylobacter concisus</name>
    <dbReference type="NCBI Taxonomy" id="199"/>
    <lineage>
        <taxon>Bacteria</taxon>
        <taxon>Pseudomonadati</taxon>
        <taxon>Campylobacterota</taxon>
        <taxon>Epsilonproteobacteria</taxon>
        <taxon>Campylobacterales</taxon>
        <taxon>Campylobacteraceae</taxon>
        <taxon>Campylobacter</taxon>
    </lineage>
</organism>
<dbReference type="InterPro" id="IPR045521">
    <property type="entry name" value="DUF6475"/>
</dbReference>
<dbReference type="Pfam" id="PF20081">
    <property type="entry name" value="DUF6475"/>
    <property type="match status" value="1"/>
</dbReference>
<gene>
    <name evidence="2" type="ORF">B9N62_10005</name>
</gene>
<feature type="domain" description="DUF6475" evidence="1">
    <location>
        <begin position="95"/>
        <end position="170"/>
    </location>
</feature>